<dbReference type="Proteomes" id="UP001204798">
    <property type="component" value="Unassembled WGS sequence"/>
</dbReference>
<dbReference type="InterPro" id="IPR027558">
    <property type="entry name" value="Pre_pil_HX9DG_C"/>
</dbReference>
<dbReference type="Gene3D" id="3.30.700.10">
    <property type="entry name" value="Glycoprotein, Type 4 Pilin"/>
    <property type="match status" value="1"/>
</dbReference>
<evidence type="ECO:0000313" key="3">
    <source>
        <dbReference type="Proteomes" id="UP001204798"/>
    </source>
</evidence>
<feature type="domain" description="DUF1559" evidence="1">
    <location>
        <begin position="31"/>
        <end position="70"/>
    </location>
</feature>
<dbReference type="InterPro" id="IPR011453">
    <property type="entry name" value="DUF1559"/>
</dbReference>
<comment type="caution">
    <text evidence="2">The sequence shown here is derived from an EMBL/GenBank/DDBJ whole genome shotgun (WGS) entry which is preliminary data.</text>
</comment>
<dbReference type="NCBIfam" id="TIGR02532">
    <property type="entry name" value="IV_pilin_GFxxxE"/>
    <property type="match status" value="1"/>
</dbReference>
<dbReference type="NCBIfam" id="TIGR04294">
    <property type="entry name" value="pre_pil_HX9DG"/>
    <property type="match status" value="1"/>
</dbReference>
<sequence>MRRGFMLIELLVVIAIIAILAAILLPVFSRVREKARATTCISNMKQQGLAMLQYANDYDGVYMPFPQWKSRLDPYMTNRDLWKCPSRPQLPWFYGHGVNLGCMHGSIFVRGIAEVHEAVITQPAQKIATLEWDRCNAGAPCGPPGLFHGGATCYWAVCRIHLDGSNLLFADGHVKWLKPEHYHSNTERADDNGYPIPSNAVPVPRTKLASVLGCDLAKET</sequence>
<dbReference type="RefSeq" id="WP_259095281.1">
    <property type="nucleotide sequence ID" value="NZ_CP130454.1"/>
</dbReference>
<dbReference type="InterPro" id="IPR045584">
    <property type="entry name" value="Pilin-like"/>
</dbReference>
<dbReference type="SUPFAM" id="SSF54523">
    <property type="entry name" value="Pili subunits"/>
    <property type="match status" value="1"/>
</dbReference>
<keyword evidence="3" id="KW-1185">Reference proteome</keyword>
<dbReference type="EMBL" id="JANUCP010000002">
    <property type="protein sequence ID" value="MCS3919124.1"/>
    <property type="molecule type" value="Genomic_DNA"/>
</dbReference>
<evidence type="ECO:0000259" key="1">
    <source>
        <dbReference type="Pfam" id="PF07596"/>
    </source>
</evidence>
<dbReference type="InterPro" id="IPR012902">
    <property type="entry name" value="N_methyl_site"/>
</dbReference>
<reference evidence="2 3" key="1">
    <citation type="submission" date="2022-08" db="EMBL/GenBank/DDBJ databases">
        <title>Bacterial and archaeal communities from various locations to study Microbial Dark Matter (Phase II).</title>
        <authorList>
            <person name="Stepanauskas R."/>
        </authorList>
    </citation>
    <scope>NUCLEOTIDE SEQUENCE [LARGE SCALE GENOMIC DNA]</scope>
    <source>
        <strain evidence="2 3">PD1</strain>
    </source>
</reference>
<accession>A0ABT2EME4</accession>
<name>A0ABT2EME4_9BACT</name>
<protein>
    <submittedName>
        <fullName evidence="2">Prepilin-type N-terminal cleavage/methylation domain-containing protein/prepilin-type processing-associated H-X9-DG protein</fullName>
    </submittedName>
</protein>
<gene>
    <name evidence="2" type="ORF">M2350_001524</name>
</gene>
<dbReference type="PANTHER" id="PTHR30093">
    <property type="entry name" value="GENERAL SECRETION PATHWAY PROTEIN G"/>
    <property type="match status" value="1"/>
</dbReference>
<evidence type="ECO:0000313" key="2">
    <source>
        <dbReference type="EMBL" id="MCS3919124.1"/>
    </source>
</evidence>
<dbReference type="Pfam" id="PF07596">
    <property type="entry name" value="SBP_bac_10"/>
    <property type="match status" value="1"/>
</dbReference>
<proteinExistence type="predicted"/>
<organism evidence="2 3">
    <name type="scientific">Candidatus Fervidibacter sacchari</name>
    <dbReference type="NCBI Taxonomy" id="1448929"/>
    <lineage>
        <taxon>Bacteria</taxon>
        <taxon>Candidatus Fervidibacterota</taxon>
        <taxon>Candidatus Fervidibacter</taxon>
    </lineage>
</organism>